<dbReference type="AlphaFoldDB" id="A0A5D4T8X8"/>
<evidence type="ECO:0000313" key="7">
    <source>
        <dbReference type="EMBL" id="TYS72140.1"/>
    </source>
</evidence>
<dbReference type="GO" id="GO:0030170">
    <property type="term" value="F:pyridoxal phosphate binding"/>
    <property type="evidence" value="ECO:0007669"/>
    <property type="project" value="InterPro"/>
</dbReference>
<evidence type="ECO:0000256" key="4">
    <source>
        <dbReference type="ARBA" id="ARBA00023239"/>
    </source>
</evidence>
<protein>
    <recommendedName>
        <fullName evidence="2">cysteine-S-conjugate beta-lyase</fullName>
        <ecNumber evidence="2">4.4.1.13</ecNumber>
    </recommendedName>
</protein>
<dbReference type="PANTHER" id="PTHR43525:SF1">
    <property type="entry name" value="PROTEIN MALY"/>
    <property type="match status" value="1"/>
</dbReference>
<gene>
    <name evidence="7" type="ORF">FZC75_09210</name>
</gene>
<dbReference type="InterPro" id="IPR027619">
    <property type="entry name" value="C-S_lyase_PatB-like"/>
</dbReference>
<comment type="cofactor">
    <cofactor evidence="1">
        <name>pyridoxal 5'-phosphate</name>
        <dbReference type="ChEBI" id="CHEBI:597326"/>
    </cofactor>
</comment>
<keyword evidence="7" id="KW-0808">Transferase</keyword>
<accession>A0A5D4T8X8</accession>
<dbReference type="SUPFAM" id="SSF53383">
    <property type="entry name" value="PLP-dependent transferases"/>
    <property type="match status" value="1"/>
</dbReference>
<evidence type="ECO:0000313" key="8">
    <source>
        <dbReference type="Proteomes" id="UP000324517"/>
    </source>
</evidence>
<dbReference type="Gene3D" id="3.40.640.10">
    <property type="entry name" value="Type I PLP-dependent aspartate aminotransferase-like (Major domain)"/>
    <property type="match status" value="1"/>
</dbReference>
<name>A0A5D4T8X8_9BACI</name>
<dbReference type="RefSeq" id="WP_148979087.1">
    <property type="nucleotide sequence ID" value="NZ_JBNILM010000004.1"/>
</dbReference>
<reference evidence="7 8" key="1">
    <citation type="submission" date="2019-08" db="EMBL/GenBank/DDBJ databases">
        <title>Bacillus genomes from the desert of Cuatro Cienegas, Coahuila.</title>
        <authorList>
            <person name="Olmedo-Alvarez G."/>
        </authorList>
    </citation>
    <scope>NUCLEOTIDE SEQUENCE [LARGE SCALE GENOMIC DNA]</scope>
    <source>
        <strain evidence="7 8">CH98b_3T</strain>
    </source>
</reference>
<evidence type="ECO:0000259" key="6">
    <source>
        <dbReference type="Pfam" id="PF00155"/>
    </source>
</evidence>
<dbReference type="OrthoDB" id="9802872at2"/>
<dbReference type="EC" id="4.4.1.13" evidence="2"/>
<dbReference type="Proteomes" id="UP000324517">
    <property type="component" value="Unassembled WGS sequence"/>
</dbReference>
<dbReference type="InterPro" id="IPR004839">
    <property type="entry name" value="Aminotransferase_I/II_large"/>
</dbReference>
<keyword evidence="3" id="KW-0663">Pyridoxal phosphate</keyword>
<dbReference type="InterPro" id="IPR015422">
    <property type="entry name" value="PyrdxlP-dep_Trfase_small"/>
</dbReference>
<dbReference type="InterPro" id="IPR015421">
    <property type="entry name" value="PyrdxlP-dep_Trfase_major"/>
</dbReference>
<comment type="caution">
    <text evidence="7">The sequence shown here is derived from an EMBL/GenBank/DDBJ whole genome shotgun (WGS) entry which is preliminary data.</text>
</comment>
<dbReference type="PANTHER" id="PTHR43525">
    <property type="entry name" value="PROTEIN MALY"/>
    <property type="match status" value="1"/>
</dbReference>
<dbReference type="EMBL" id="VTET01000004">
    <property type="protein sequence ID" value="TYS72140.1"/>
    <property type="molecule type" value="Genomic_DNA"/>
</dbReference>
<keyword evidence="4" id="KW-0456">Lyase</keyword>
<dbReference type="NCBIfam" id="TIGR04350">
    <property type="entry name" value="C_S_lyase_PatB"/>
    <property type="match status" value="1"/>
</dbReference>
<dbReference type="GO" id="GO:0047804">
    <property type="term" value="F:cysteine-S-conjugate beta-lyase activity"/>
    <property type="evidence" value="ECO:0007669"/>
    <property type="project" value="UniProtKB-EC"/>
</dbReference>
<evidence type="ECO:0000256" key="3">
    <source>
        <dbReference type="ARBA" id="ARBA00022898"/>
    </source>
</evidence>
<dbReference type="GO" id="GO:0008483">
    <property type="term" value="F:transaminase activity"/>
    <property type="evidence" value="ECO:0007669"/>
    <property type="project" value="UniProtKB-KW"/>
</dbReference>
<evidence type="ECO:0000256" key="2">
    <source>
        <dbReference type="ARBA" id="ARBA00012224"/>
    </source>
</evidence>
<dbReference type="Gene3D" id="3.90.1150.10">
    <property type="entry name" value="Aspartate Aminotransferase, domain 1"/>
    <property type="match status" value="1"/>
</dbReference>
<dbReference type="Pfam" id="PF00155">
    <property type="entry name" value="Aminotran_1_2"/>
    <property type="match status" value="1"/>
</dbReference>
<organism evidence="7 8">
    <name type="scientific">Sutcliffiella horikoshii</name>
    <dbReference type="NCBI Taxonomy" id="79883"/>
    <lineage>
        <taxon>Bacteria</taxon>
        <taxon>Bacillati</taxon>
        <taxon>Bacillota</taxon>
        <taxon>Bacilli</taxon>
        <taxon>Bacillales</taxon>
        <taxon>Bacillaceae</taxon>
        <taxon>Sutcliffiella</taxon>
    </lineage>
</organism>
<keyword evidence="7" id="KW-0032">Aminotransferase</keyword>
<evidence type="ECO:0000256" key="1">
    <source>
        <dbReference type="ARBA" id="ARBA00001933"/>
    </source>
</evidence>
<proteinExistence type="inferred from homology"/>
<feature type="domain" description="Aminotransferase class I/classII large" evidence="6">
    <location>
        <begin position="37"/>
        <end position="381"/>
    </location>
</feature>
<dbReference type="InterPro" id="IPR015424">
    <property type="entry name" value="PyrdxlP-dep_Trfase"/>
</dbReference>
<evidence type="ECO:0000256" key="5">
    <source>
        <dbReference type="ARBA" id="ARBA00037974"/>
    </source>
</evidence>
<sequence>MKSYDFNENINRKNTSSVKWDETARVFGSSDVLPMWVADMDFKAPQEVTKAIIDKAEHGIYGYTAISTSVHDAVTSWFQKQHGWELKQEWLTYISGVVPALSATIQTFSNPGDKVIVFSPVYYPFYDMVTYNNRKLITSPMEYRNGRYYMDLQDFESKLDDEVKLLLLCNPHNPGGTVWTREELEQLGEICVKHNIIIVSDDIHADLVFNNHTYYPLASISEDIAMQTVTCIAPTKTFNMAGLQAAAMITSNQALLEKLEFFLKKQGHFLLNMLGVSAMEAAYKHGKPWLDEVLQYIEDNMDYAVKYIQKEIPSVEASKPEGTYLLWIDCRKLGLGEEELKRRLLHKGKLALESGSKFGKEGNGFVRMNVACTKATLKEGLLRLKTALS</sequence>
<dbReference type="CDD" id="cd00609">
    <property type="entry name" value="AAT_like"/>
    <property type="match status" value="1"/>
</dbReference>
<comment type="similarity">
    <text evidence="5">Belongs to the class-II pyridoxal-phosphate-dependent aminotransferase family. MalY/PatB cystathionine beta-lyase subfamily.</text>
</comment>
<dbReference type="InterPro" id="IPR051798">
    <property type="entry name" value="Class-II_PLP-Dep_Aminotrans"/>
</dbReference>